<dbReference type="EMBL" id="JAAXLA010000003">
    <property type="protein sequence ID" value="NMH96239.1"/>
    <property type="molecule type" value="Genomic_DNA"/>
</dbReference>
<keyword evidence="3" id="KW-1185">Reference proteome</keyword>
<accession>A0ABX1S5Q2</accession>
<name>A0ABX1S5Q2_9PSEU</name>
<evidence type="ECO:0000313" key="2">
    <source>
        <dbReference type="EMBL" id="NMH96239.1"/>
    </source>
</evidence>
<feature type="region of interest" description="Disordered" evidence="1">
    <location>
        <begin position="31"/>
        <end position="50"/>
    </location>
</feature>
<dbReference type="Proteomes" id="UP000820669">
    <property type="component" value="Unassembled WGS sequence"/>
</dbReference>
<gene>
    <name evidence="2" type="ORF">HF526_02705</name>
</gene>
<sequence>MTRSHGHVHGKSCYWDMYRCGWVCGASETAPTAPFPEEPGSRLASPAGGTDEKAAVLIAEAPAATSQG</sequence>
<proteinExistence type="predicted"/>
<organism evidence="2 3">
    <name type="scientific">Pseudonocardia acidicola</name>
    <dbReference type="NCBI Taxonomy" id="2724939"/>
    <lineage>
        <taxon>Bacteria</taxon>
        <taxon>Bacillati</taxon>
        <taxon>Actinomycetota</taxon>
        <taxon>Actinomycetes</taxon>
        <taxon>Pseudonocardiales</taxon>
        <taxon>Pseudonocardiaceae</taxon>
        <taxon>Pseudonocardia</taxon>
    </lineage>
</organism>
<comment type="caution">
    <text evidence="2">The sequence shown here is derived from an EMBL/GenBank/DDBJ whole genome shotgun (WGS) entry which is preliminary data.</text>
</comment>
<evidence type="ECO:0000256" key="1">
    <source>
        <dbReference type="SAM" id="MobiDB-lite"/>
    </source>
</evidence>
<evidence type="ECO:0000313" key="3">
    <source>
        <dbReference type="Proteomes" id="UP000820669"/>
    </source>
</evidence>
<dbReference type="RefSeq" id="WP_169379603.1">
    <property type="nucleotide sequence ID" value="NZ_JAAXLA010000003.1"/>
</dbReference>
<reference evidence="2 3" key="1">
    <citation type="submission" date="2020-04" db="EMBL/GenBank/DDBJ databases">
        <authorList>
            <person name="Klaysubun C."/>
            <person name="Duangmal K."/>
            <person name="Lipun K."/>
        </authorList>
    </citation>
    <scope>NUCLEOTIDE SEQUENCE [LARGE SCALE GENOMIC DNA]</scope>
    <source>
        <strain evidence="2 3">K10HN5</strain>
    </source>
</reference>
<protein>
    <submittedName>
        <fullName evidence="2">Uncharacterized protein</fullName>
    </submittedName>
</protein>